<dbReference type="PANTHER" id="PTHR47784:SF4">
    <property type="entry name" value="ZN(II)2CYS6 TRANSCRIPTION FACTOR (EUROFUNG)"/>
    <property type="match status" value="1"/>
</dbReference>
<gene>
    <name evidence="1" type="ORF">N7537_010047</name>
</gene>
<dbReference type="Proteomes" id="UP001213799">
    <property type="component" value="Unassembled WGS sequence"/>
</dbReference>
<evidence type="ECO:0000313" key="2">
    <source>
        <dbReference type="Proteomes" id="UP001213799"/>
    </source>
</evidence>
<accession>A0AAD6GWA5</accession>
<protein>
    <submittedName>
        <fullName evidence="1">Uncharacterized protein</fullName>
    </submittedName>
</protein>
<dbReference type="GO" id="GO:0001228">
    <property type="term" value="F:DNA-binding transcription activator activity, RNA polymerase II-specific"/>
    <property type="evidence" value="ECO:0007669"/>
    <property type="project" value="TreeGrafter"/>
</dbReference>
<dbReference type="EMBL" id="JAQJAE010000005">
    <property type="protein sequence ID" value="KAJ5593143.1"/>
    <property type="molecule type" value="Genomic_DNA"/>
</dbReference>
<dbReference type="GeneID" id="81591343"/>
<name>A0AAD6GWA5_9EURO</name>
<evidence type="ECO:0000313" key="1">
    <source>
        <dbReference type="EMBL" id="KAJ5593143.1"/>
    </source>
</evidence>
<reference evidence="1" key="2">
    <citation type="submission" date="2023-01" db="EMBL/GenBank/DDBJ databases">
        <authorList>
            <person name="Petersen C."/>
        </authorList>
    </citation>
    <scope>NUCLEOTIDE SEQUENCE</scope>
    <source>
        <strain evidence="1">IBT 12815</strain>
    </source>
</reference>
<keyword evidence="2" id="KW-1185">Reference proteome</keyword>
<dbReference type="RefSeq" id="XP_056749769.1">
    <property type="nucleotide sequence ID" value="XM_056901101.1"/>
</dbReference>
<dbReference type="PANTHER" id="PTHR47784">
    <property type="entry name" value="STEROL UPTAKE CONTROL PROTEIN 2"/>
    <property type="match status" value="1"/>
</dbReference>
<organism evidence="1 2">
    <name type="scientific">Penicillium hordei</name>
    <dbReference type="NCBI Taxonomy" id="40994"/>
    <lineage>
        <taxon>Eukaryota</taxon>
        <taxon>Fungi</taxon>
        <taxon>Dikarya</taxon>
        <taxon>Ascomycota</taxon>
        <taxon>Pezizomycotina</taxon>
        <taxon>Eurotiomycetes</taxon>
        <taxon>Eurotiomycetidae</taxon>
        <taxon>Eurotiales</taxon>
        <taxon>Aspergillaceae</taxon>
        <taxon>Penicillium</taxon>
    </lineage>
</organism>
<dbReference type="InterPro" id="IPR053157">
    <property type="entry name" value="Sterol_Uptake_Regulator"/>
</dbReference>
<comment type="caution">
    <text evidence="1">The sequence shown here is derived from an EMBL/GenBank/DDBJ whole genome shotgun (WGS) entry which is preliminary data.</text>
</comment>
<proteinExistence type="predicted"/>
<dbReference type="AlphaFoldDB" id="A0AAD6GWA5"/>
<reference evidence="1" key="1">
    <citation type="journal article" date="2023" name="IMA Fungus">
        <title>Comparative genomic study of the Penicillium genus elucidates a diverse pangenome and 15 lateral gene transfer events.</title>
        <authorList>
            <person name="Petersen C."/>
            <person name="Sorensen T."/>
            <person name="Nielsen M.R."/>
            <person name="Sondergaard T.E."/>
            <person name="Sorensen J.L."/>
            <person name="Fitzpatrick D.A."/>
            <person name="Frisvad J.C."/>
            <person name="Nielsen K.L."/>
        </authorList>
    </citation>
    <scope>NUCLEOTIDE SEQUENCE</scope>
    <source>
        <strain evidence="1">IBT 12815</strain>
    </source>
</reference>
<sequence>MAVHQKDFDGFLRDFIDIFHLHQQVREITNRPWGSLLESPLKPLLELEASALVQEESPVECSKLLALLNSASIDSSARNIYLEAIKSLQMAINGSRRHSSGQSTIGPIISWLVVVPSDYIYLLGERRPEALIILAHFGALLHLYREIWMLGDSGIYLDSNWDIWLQWLKTIAQCENNEKTWVCTLMFRYATLFAATKHVG</sequence>